<proteinExistence type="predicted"/>
<dbReference type="EMBL" id="LAZR01063206">
    <property type="protein sequence ID" value="KKK59960.1"/>
    <property type="molecule type" value="Genomic_DNA"/>
</dbReference>
<feature type="non-terminal residue" evidence="1">
    <location>
        <position position="1"/>
    </location>
</feature>
<protein>
    <submittedName>
        <fullName evidence="1">Uncharacterized protein</fullName>
    </submittedName>
</protein>
<reference evidence="1" key="1">
    <citation type="journal article" date="2015" name="Nature">
        <title>Complex archaea that bridge the gap between prokaryotes and eukaryotes.</title>
        <authorList>
            <person name="Spang A."/>
            <person name="Saw J.H."/>
            <person name="Jorgensen S.L."/>
            <person name="Zaremba-Niedzwiedzka K."/>
            <person name="Martijn J."/>
            <person name="Lind A.E."/>
            <person name="van Eijk R."/>
            <person name="Schleper C."/>
            <person name="Guy L."/>
            <person name="Ettema T.J."/>
        </authorList>
    </citation>
    <scope>NUCLEOTIDE SEQUENCE</scope>
</reference>
<sequence length="212" mass="22498">GIGTASPISNLHINTTSILGTVKVEGSAGTLWSYAAYASTSGQRNWFMQTLVDNNVGMFKWASMSDDFISAVNDNILVLRTNGKVGIGTKTIPRFGVGGAKLAIDGLNANVNGPHIQTTTSSDSYPLLQLLSHSHDNVHIGFDAYWDGSWRSSDVGSNFAIQKNADKFIIKYDNGIAQGSVITFVDGISLDTAGRVGIGTGSPGLRLTFPRT</sequence>
<organism evidence="1">
    <name type="scientific">marine sediment metagenome</name>
    <dbReference type="NCBI Taxonomy" id="412755"/>
    <lineage>
        <taxon>unclassified sequences</taxon>
        <taxon>metagenomes</taxon>
        <taxon>ecological metagenomes</taxon>
    </lineage>
</organism>
<comment type="caution">
    <text evidence="1">The sequence shown here is derived from an EMBL/GenBank/DDBJ whole genome shotgun (WGS) entry which is preliminary data.</text>
</comment>
<evidence type="ECO:0000313" key="1">
    <source>
        <dbReference type="EMBL" id="KKK59960.1"/>
    </source>
</evidence>
<dbReference type="AlphaFoldDB" id="A0A0F8XG62"/>
<name>A0A0F8XG62_9ZZZZ</name>
<gene>
    <name evidence="1" type="ORF">LCGC14_3029130</name>
</gene>
<accession>A0A0F8XG62</accession>